<evidence type="ECO:0000313" key="2">
    <source>
        <dbReference type="Proteomes" id="UP000561326"/>
    </source>
</evidence>
<evidence type="ECO:0008006" key="3">
    <source>
        <dbReference type="Google" id="ProtNLM"/>
    </source>
</evidence>
<evidence type="ECO:0000313" key="1">
    <source>
        <dbReference type="EMBL" id="NME98071.1"/>
    </source>
</evidence>
<dbReference type="AlphaFoldDB" id="A0A848CSU6"/>
<dbReference type="GeneID" id="92841768"/>
<dbReference type="EMBL" id="JABAGO010000009">
    <property type="protein sequence ID" value="NME98071.1"/>
    <property type="molecule type" value="Genomic_DNA"/>
</dbReference>
<dbReference type="OrthoDB" id="2691543at2"/>
<accession>A0A848CSU6</accession>
<organism evidence="1 2">
    <name type="scientific">Aneurinibacillus aneurinilyticus</name>
    <name type="common">Bacillus aneurinolyticus</name>
    <dbReference type="NCBI Taxonomy" id="1391"/>
    <lineage>
        <taxon>Bacteria</taxon>
        <taxon>Bacillati</taxon>
        <taxon>Bacillota</taxon>
        <taxon>Bacilli</taxon>
        <taxon>Bacillales</taxon>
        <taxon>Paenibacillaceae</taxon>
        <taxon>Aneurinibacillus group</taxon>
        <taxon>Aneurinibacillus</taxon>
    </lineage>
</organism>
<sequence length="74" mass="8597">MYVGRRLDELSDTPMAQWEMKELLYHHNMMSEMAPFLNTQGVSYHQKIIGEVEKRGGIPGDQGAWDHSSRIIYD</sequence>
<comment type="caution">
    <text evidence="1">The sequence shown here is derived from an EMBL/GenBank/DDBJ whole genome shotgun (WGS) entry which is preliminary data.</text>
</comment>
<reference evidence="1 2" key="1">
    <citation type="submission" date="2020-04" db="EMBL/GenBank/DDBJ databases">
        <authorList>
            <person name="Hitch T.C.A."/>
            <person name="Wylensek D."/>
            <person name="Clavel T."/>
        </authorList>
    </citation>
    <scope>NUCLEOTIDE SEQUENCE [LARGE SCALE GENOMIC DNA]</scope>
    <source>
        <strain evidence="1 2">WB01_D5_05</strain>
    </source>
</reference>
<dbReference type="Proteomes" id="UP000561326">
    <property type="component" value="Unassembled WGS sequence"/>
</dbReference>
<gene>
    <name evidence="1" type="ORF">HF838_07335</name>
</gene>
<proteinExistence type="predicted"/>
<dbReference type="RefSeq" id="WP_021624856.1">
    <property type="nucleotide sequence ID" value="NZ_CABKST010000274.1"/>
</dbReference>
<protein>
    <recommendedName>
        <fullName evidence="3">Cytosolic protein</fullName>
    </recommendedName>
</protein>
<name>A0A848CSU6_ANEAE</name>